<accession>A0AAD3YEN7</accession>
<evidence type="ECO:0000256" key="1">
    <source>
        <dbReference type="SAM" id="Phobius"/>
    </source>
</evidence>
<reference evidence="2" key="2">
    <citation type="submission" date="2023-06" db="EMBL/GenBank/DDBJ databases">
        <authorList>
            <person name="Kobayashi Y."/>
            <person name="Kayamori A."/>
            <person name="Aoki K."/>
            <person name="Shiwa Y."/>
            <person name="Fujita N."/>
            <person name="Sugita T."/>
            <person name="Iwasaki W."/>
            <person name="Tanaka N."/>
            <person name="Takashima M."/>
        </authorList>
    </citation>
    <scope>NUCLEOTIDE SEQUENCE</scope>
    <source>
        <strain evidence="2">HIS016</strain>
    </source>
</reference>
<evidence type="ECO:0008006" key="4">
    <source>
        <dbReference type="Google" id="ProtNLM"/>
    </source>
</evidence>
<dbReference type="GO" id="GO:0006487">
    <property type="term" value="P:protein N-linked glycosylation"/>
    <property type="evidence" value="ECO:0007669"/>
    <property type="project" value="TreeGrafter"/>
</dbReference>
<keyword evidence="1" id="KW-0472">Membrane</keyword>
<comment type="caution">
    <text evidence="2">The sequence shown here is derived from an EMBL/GenBank/DDBJ whole genome shotgun (WGS) entry which is preliminary data.</text>
</comment>
<reference evidence="2" key="1">
    <citation type="journal article" date="2023" name="BMC Genomics">
        <title>Chromosome-level genome assemblies of Cutaneotrichosporon spp. (Trichosporonales, Basidiomycota) reveal imbalanced evolution between nucleotide sequences and chromosome synteny.</title>
        <authorList>
            <person name="Kobayashi Y."/>
            <person name="Kayamori A."/>
            <person name="Aoki K."/>
            <person name="Shiwa Y."/>
            <person name="Matsutani M."/>
            <person name="Fujita N."/>
            <person name="Sugita T."/>
            <person name="Iwasaki W."/>
            <person name="Tanaka N."/>
            <person name="Takashima M."/>
        </authorList>
    </citation>
    <scope>NUCLEOTIDE SEQUENCE</scope>
    <source>
        <strain evidence="2">HIS016</strain>
    </source>
</reference>
<name>A0AAD3YEN7_9TREE</name>
<dbReference type="Proteomes" id="UP001222932">
    <property type="component" value="Unassembled WGS sequence"/>
</dbReference>
<dbReference type="PANTHER" id="PTHR31834:SF1">
    <property type="entry name" value="INITIATION-SPECIFIC ALPHA-1,6-MANNOSYLTRANSFERASE"/>
    <property type="match status" value="1"/>
</dbReference>
<dbReference type="AlphaFoldDB" id="A0AAD3YEN7"/>
<proteinExistence type="predicted"/>
<dbReference type="GO" id="GO:0000009">
    <property type="term" value="F:alpha-1,6-mannosyltransferase activity"/>
    <property type="evidence" value="ECO:0007669"/>
    <property type="project" value="InterPro"/>
</dbReference>
<organism evidence="2 3">
    <name type="scientific">Cutaneotrichosporon spelunceum</name>
    <dbReference type="NCBI Taxonomy" id="1672016"/>
    <lineage>
        <taxon>Eukaryota</taxon>
        <taxon>Fungi</taxon>
        <taxon>Dikarya</taxon>
        <taxon>Basidiomycota</taxon>
        <taxon>Agaricomycotina</taxon>
        <taxon>Tremellomycetes</taxon>
        <taxon>Trichosporonales</taxon>
        <taxon>Trichosporonaceae</taxon>
        <taxon>Cutaneotrichosporon</taxon>
    </lineage>
</organism>
<dbReference type="GO" id="GO:0000136">
    <property type="term" value="C:mannan polymerase complex"/>
    <property type="evidence" value="ECO:0007669"/>
    <property type="project" value="TreeGrafter"/>
</dbReference>
<keyword evidence="1" id="KW-1133">Transmembrane helix</keyword>
<evidence type="ECO:0000313" key="3">
    <source>
        <dbReference type="Proteomes" id="UP001222932"/>
    </source>
</evidence>
<dbReference type="Pfam" id="PF04488">
    <property type="entry name" value="Gly_transf_sug"/>
    <property type="match status" value="1"/>
</dbReference>
<evidence type="ECO:0000313" key="2">
    <source>
        <dbReference type="EMBL" id="GMK59182.1"/>
    </source>
</evidence>
<dbReference type="PANTHER" id="PTHR31834">
    <property type="entry name" value="INITIATION-SPECIFIC ALPHA-1,6-MANNOSYLTRANSFERASE"/>
    <property type="match status" value="1"/>
</dbReference>
<dbReference type="InterPro" id="IPR039367">
    <property type="entry name" value="Och1-like"/>
</dbReference>
<feature type="transmembrane region" description="Helical" evidence="1">
    <location>
        <begin position="21"/>
        <end position="37"/>
    </location>
</feature>
<gene>
    <name evidence="2" type="ORF">CspeluHIS016_0701970</name>
</gene>
<keyword evidence="1" id="KW-0812">Transmembrane</keyword>
<sequence length="555" mass="62745">MKRRDHRQRPFLRHVRLSNPIKIVIAVVLLILLLAPWQRGPRLTISNDELSQLWTVRREEVAARYEEARKATLEQRGFKAKKVARSVRAPRRFGDGSETFDASVDAYTKRLRKFVSRTLASSSSRAAFEDSLSRLERFAPSRGAPLPRALFSTDRSGDSGVADLYRLWNALLPLPVGDDLAALLPEAEWAEPARKGGAWSSIIADDGQIDAQVSEWLGTSVFDTSSAWGQTWEQLEFGVLRADVYRYFAMLFSGGVYADSDTAPIAHPYFWGLNARCITHPDLVALEQILAYHEKGIDMTNRRVWERGLPVNETEAEPEKRFSPPYPGVHRHERRAPFRFNRERVPPEEATTLLAPGINVVVSVEFDSSIAFDWRRWMMWSPQRFRRSSKKSGGGRSLQFTQYVLSTKPDHPIFIDTLATIMDLVEVEKKKETPTLGALDLTGPGPFSDAVLRYLIVRYGVTPDQLRNIKGPVRVGDVLILQEEAMLAPESAMQSLLTHVRSFFPSLPGSGVARAVPGKSLWYWGIGYRSWRSGGRRVLFHGLSGRWKGQGWNED</sequence>
<dbReference type="InterPro" id="IPR007577">
    <property type="entry name" value="GlycoTrfase_DXD_sugar-bd_CS"/>
</dbReference>
<dbReference type="EMBL" id="BTCM01000007">
    <property type="protein sequence ID" value="GMK59182.1"/>
    <property type="molecule type" value="Genomic_DNA"/>
</dbReference>
<keyword evidence="3" id="KW-1185">Reference proteome</keyword>
<protein>
    <recommendedName>
        <fullName evidence="4">Alpha-1,6-mannosyltransferase</fullName>
    </recommendedName>
</protein>